<keyword evidence="3" id="KW-1185">Reference proteome</keyword>
<feature type="region of interest" description="Disordered" evidence="1">
    <location>
        <begin position="33"/>
        <end position="90"/>
    </location>
</feature>
<accession>A0A0M0K7R4</accession>
<evidence type="ECO:0000256" key="1">
    <source>
        <dbReference type="SAM" id="MobiDB-lite"/>
    </source>
</evidence>
<name>A0A0M0K7R4_9EUKA</name>
<proteinExistence type="predicted"/>
<comment type="caution">
    <text evidence="2">The sequence shown here is derived from an EMBL/GenBank/DDBJ whole genome shotgun (WGS) entry which is preliminary data.</text>
</comment>
<organism evidence="2 3">
    <name type="scientific">Chrysochromulina tobinii</name>
    <dbReference type="NCBI Taxonomy" id="1460289"/>
    <lineage>
        <taxon>Eukaryota</taxon>
        <taxon>Haptista</taxon>
        <taxon>Haptophyta</taxon>
        <taxon>Prymnesiophyceae</taxon>
        <taxon>Prymnesiales</taxon>
        <taxon>Chrysochromulinaceae</taxon>
        <taxon>Chrysochromulina</taxon>
    </lineage>
</organism>
<dbReference type="AlphaFoldDB" id="A0A0M0K7R4"/>
<dbReference type="EMBL" id="JWZX01001071">
    <property type="protein sequence ID" value="KOO34844.1"/>
    <property type="molecule type" value="Genomic_DNA"/>
</dbReference>
<sequence>MGIEQFRKVQSINPDHAATNAFLATYDASSASVGEDDSEVLASSSPPFEIDQETVRDRLRSLEIDSDDDDDDFLPQPDTLKSFYVDPGAS</sequence>
<protein>
    <submittedName>
        <fullName evidence="2">Uncharacterized protein</fullName>
    </submittedName>
</protein>
<evidence type="ECO:0000313" key="2">
    <source>
        <dbReference type="EMBL" id="KOO34844.1"/>
    </source>
</evidence>
<reference evidence="3" key="1">
    <citation type="journal article" date="2015" name="PLoS Genet.">
        <title>Genome Sequence and Transcriptome Analyses of Chrysochromulina tobin: Metabolic Tools for Enhanced Algal Fitness in the Prominent Order Prymnesiales (Haptophyceae).</title>
        <authorList>
            <person name="Hovde B.T."/>
            <person name="Deodato C.R."/>
            <person name="Hunsperger H.M."/>
            <person name="Ryken S.A."/>
            <person name="Yost W."/>
            <person name="Jha R.K."/>
            <person name="Patterson J."/>
            <person name="Monnat R.J. Jr."/>
            <person name="Barlow S.B."/>
            <person name="Starkenburg S.R."/>
            <person name="Cattolico R.A."/>
        </authorList>
    </citation>
    <scope>NUCLEOTIDE SEQUENCE</scope>
    <source>
        <strain evidence="3">CCMP291</strain>
    </source>
</reference>
<gene>
    <name evidence="2" type="ORF">Ctob_008521</name>
</gene>
<feature type="compositionally biased region" description="Acidic residues" evidence="1">
    <location>
        <begin position="64"/>
        <end position="73"/>
    </location>
</feature>
<feature type="compositionally biased region" description="Basic and acidic residues" evidence="1">
    <location>
        <begin position="53"/>
        <end position="63"/>
    </location>
</feature>
<dbReference type="Proteomes" id="UP000037460">
    <property type="component" value="Unassembled WGS sequence"/>
</dbReference>
<evidence type="ECO:0000313" key="3">
    <source>
        <dbReference type="Proteomes" id="UP000037460"/>
    </source>
</evidence>